<dbReference type="RefSeq" id="XP_044715892.1">
    <property type="nucleotide sequence ID" value="XM_044869150.1"/>
</dbReference>
<sequence length="480" mass="53535">MQLRRSLQQLARSRTCGGKVTSSVRRWCVGDALTLVCVQPKKSAKYACLFGGKSFIIGPRITPLPDSLKNDSIYQGDDSGAAILEKQLAAEKDQAIHLILWELCLRHPEVRDVCDLGQMLLWNKRWAWWATAVMFVLNNTFVQGIHVLVGAQYINTMTEFDSIGGCRTVQFALVVTIAGWLVSLPRTFDVLSRLGAASAFFAFISVFLATIFAGIQGKPPGYDLLTKGEPTVKAWPVHSTTFVQCVSASLAMSFTFFGQITLPSFIAEMRDPREFPKSLWACTVAETITFSIVGVVIYAYTGDQYIVPLAFGSLHDLYKKISFSFLMPTVLFLGCLYASVTTRFIFFRLFRDTRHTKDHTLVGWASWAGILLTIWITAFIISQVIPFFSSLLSVISSLFNSWFGLIFWGIAFFRMRHADHIIGRFRSPMSDYLLQAINVFIIAVGLFYLGAGTYASVEGILDEFEAGTVRGVFQCKSDGL</sequence>
<evidence type="ECO:0000256" key="5">
    <source>
        <dbReference type="ARBA" id="ARBA00023136"/>
    </source>
</evidence>
<dbReference type="Pfam" id="PF01490">
    <property type="entry name" value="Aa_trans"/>
    <property type="match status" value="1"/>
</dbReference>
<dbReference type="EMBL" id="JAIZPD010000016">
    <property type="protein sequence ID" value="KAH0958379.1"/>
    <property type="molecule type" value="Genomic_DNA"/>
</dbReference>
<dbReference type="FunFam" id="1.20.1740.10:FF:000039">
    <property type="entry name" value="Neutral amino acid transporter (Eurofung)"/>
    <property type="match status" value="1"/>
</dbReference>
<dbReference type="AlphaFoldDB" id="A0A9P8MPZ8"/>
<feature type="transmembrane region" description="Helical" evidence="6">
    <location>
        <begin position="432"/>
        <end position="451"/>
    </location>
</feature>
<evidence type="ECO:0000313" key="9">
    <source>
        <dbReference type="Proteomes" id="UP000824596"/>
    </source>
</evidence>
<dbReference type="OrthoDB" id="294730at2759"/>
<evidence type="ECO:0000256" key="6">
    <source>
        <dbReference type="SAM" id="Phobius"/>
    </source>
</evidence>
<dbReference type="GO" id="GO:0015179">
    <property type="term" value="F:L-amino acid transmembrane transporter activity"/>
    <property type="evidence" value="ECO:0007669"/>
    <property type="project" value="TreeGrafter"/>
</dbReference>
<dbReference type="GeneID" id="68359808"/>
<feature type="transmembrane region" description="Helical" evidence="6">
    <location>
        <begin position="321"/>
        <end position="340"/>
    </location>
</feature>
<comment type="subcellular location">
    <subcellularLocation>
        <location evidence="1">Membrane</location>
        <topology evidence="1">Multi-pass membrane protein</topology>
    </subcellularLocation>
</comment>
<evidence type="ECO:0000256" key="1">
    <source>
        <dbReference type="ARBA" id="ARBA00004141"/>
    </source>
</evidence>
<comment type="similarity">
    <text evidence="2">Belongs to the amino acid/polyamine transporter 2 family.</text>
</comment>
<dbReference type="GO" id="GO:0016020">
    <property type="term" value="C:membrane"/>
    <property type="evidence" value="ECO:0007669"/>
    <property type="project" value="UniProtKB-SubCell"/>
</dbReference>
<protein>
    <submittedName>
        <fullName evidence="8">Transmembrane amino acid transporter protein</fullName>
    </submittedName>
</protein>
<organism evidence="8 9">
    <name type="scientific">Hirsutella rhossiliensis</name>
    <dbReference type="NCBI Taxonomy" id="111463"/>
    <lineage>
        <taxon>Eukaryota</taxon>
        <taxon>Fungi</taxon>
        <taxon>Dikarya</taxon>
        <taxon>Ascomycota</taxon>
        <taxon>Pezizomycotina</taxon>
        <taxon>Sordariomycetes</taxon>
        <taxon>Hypocreomycetidae</taxon>
        <taxon>Hypocreales</taxon>
        <taxon>Ophiocordycipitaceae</taxon>
        <taxon>Hirsutella</taxon>
    </lineage>
</organism>
<reference evidence="8" key="1">
    <citation type="submission" date="2021-09" db="EMBL/GenBank/DDBJ databases">
        <title>A high-quality genome of the endoparasitic fungus Hirsutella rhossiliensis with a comparison of Hirsutella genomes reveals transposable elements contributing to genome size variation.</title>
        <authorList>
            <person name="Lin R."/>
            <person name="Jiao Y."/>
            <person name="Sun X."/>
            <person name="Ling J."/>
            <person name="Xie B."/>
            <person name="Cheng X."/>
        </authorList>
    </citation>
    <scope>NUCLEOTIDE SEQUENCE</scope>
    <source>
        <strain evidence="8">HR02</strain>
    </source>
</reference>
<name>A0A9P8MPZ8_9HYPO</name>
<keyword evidence="9" id="KW-1185">Reference proteome</keyword>
<feature type="transmembrane region" description="Helical" evidence="6">
    <location>
        <begin position="278"/>
        <end position="301"/>
    </location>
</feature>
<evidence type="ECO:0000256" key="4">
    <source>
        <dbReference type="ARBA" id="ARBA00022989"/>
    </source>
</evidence>
<keyword evidence="4 6" id="KW-1133">Transmembrane helix</keyword>
<feature type="domain" description="Amino acid transporter transmembrane" evidence="7">
    <location>
        <begin position="127"/>
        <end position="454"/>
    </location>
</feature>
<dbReference type="PANTHER" id="PTHR22950:SF20">
    <property type="entry name" value="AMINO ACID TRANSPORTER (EUROFUNG)"/>
    <property type="match status" value="1"/>
</dbReference>
<dbReference type="Proteomes" id="UP000824596">
    <property type="component" value="Unassembled WGS sequence"/>
</dbReference>
<evidence type="ECO:0000256" key="2">
    <source>
        <dbReference type="ARBA" id="ARBA00008066"/>
    </source>
</evidence>
<feature type="transmembrane region" description="Helical" evidence="6">
    <location>
        <begin position="194"/>
        <end position="215"/>
    </location>
</feature>
<gene>
    <name evidence="8" type="ORF">HRG_10680</name>
</gene>
<feature type="transmembrane region" description="Helical" evidence="6">
    <location>
        <begin position="235"/>
        <end position="257"/>
    </location>
</feature>
<feature type="transmembrane region" description="Helical" evidence="6">
    <location>
        <begin position="162"/>
        <end position="182"/>
    </location>
</feature>
<proteinExistence type="inferred from homology"/>
<comment type="caution">
    <text evidence="8">The sequence shown here is derived from an EMBL/GenBank/DDBJ whole genome shotgun (WGS) entry which is preliminary data.</text>
</comment>
<keyword evidence="5 6" id="KW-0472">Membrane</keyword>
<evidence type="ECO:0000256" key="3">
    <source>
        <dbReference type="ARBA" id="ARBA00022692"/>
    </source>
</evidence>
<evidence type="ECO:0000259" key="7">
    <source>
        <dbReference type="Pfam" id="PF01490"/>
    </source>
</evidence>
<evidence type="ECO:0000313" key="8">
    <source>
        <dbReference type="EMBL" id="KAH0958379.1"/>
    </source>
</evidence>
<keyword evidence="3 6" id="KW-0812">Transmembrane</keyword>
<accession>A0A9P8MPZ8</accession>
<dbReference type="PANTHER" id="PTHR22950">
    <property type="entry name" value="AMINO ACID TRANSPORTER"/>
    <property type="match status" value="1"/>
</dbReference>
<dbReference type="InterPro" id="IPR013057">
    <property type="entry name" value="AA_transpt_TM"/>
</dbReference>
<feature type="transmembrane region" description="Helical" evidence="6">
    <location>
        <begin position="126"/>
        <end position="150"/>
    </location>
</feature>
<feature type="transmembrane region" description="Helical" evidence="6">
    <location>
        <begin position="361"/>
        <end position="381"/>
    </location>
</feature>
<feature type="transmembrane region" description="Helical" evidence="6">
    <location>
        <begin position="387"/>
        <end position="411"/>
    </location>
</feature>